<dbReference type="SUPFAM" id="SSF53474">
    <property type="entry name" value="alpha/beta-Hydrolases"/>
    <property type="match status" value="1"/>
</dbReference>
<gene>
    <name evidence="1" type="ORF">J2125_004006</name>
</gene>
<dbReference type="InterPro" id="IPR029058">
    <property type="entry name" value="AB_hydrolase_fold"/>
</dbReference>
<protein>
    <submittedName>
        <fullName evidence="1">Alpha/beta hydrolase family esterase</fullName>
    </submittedName>
</protein>
<dbReference type="Gene3D" id="3.40.50.1820">
    <property type="entry name" value="alpha/beta hydrolase"/>
    <property type="match status" value="1"/>
</dbReference>
<organism evidence="1 2">
    <name type="scientific">Winslowiella toletana</name>
    <dbReference type="NCBI Taxonomy" id="92490"/>
    <lineage>
        <taxon>Bacteria</taxon>
        <taxon>Pseudomonadati</taxon>
        <taxon>Pseudomonadota</taxon>
        <taxon>Gammaproteobacteria</taxon>
        <taxon>Enterobacterales</taxon>
        <taxon>Erwiniaceae</taxon>
        <taxon>Winslowiella</taxon>
    </lineage>
</organism>
<dbReference type="GO" id="GO:0016787">
    <property type="term" value="F:hydrolase activity"/>
    <property type="evidence" value="ECO:0007669"/>
    <property type="project" value="UniProtKB-KW"/>
</dbReference>
<accession>A0ABS4PDV5</accession>
<evidence type="ECO:0000313" key="2">
    <source>
        <dbReference type="Proteomes" id="UP001195624"/>
    </source>
</evidence>
<evidence type="ECO:0000313" key="1">
    <source>
        <dbReference type="EMBL" id="MBP2170814.1"/>
    </source>
</evidence>
<dbReference type="EMBL" id="JAGGMQ010000001">
    <property type="protein sequence ID" value="MBP2170814.1"/>
    <property type="molecule type" value="Genomic_DNA"/>
</dbReference>
<proteinExistence type="predicted"/>
<sequence length="190" mass="20719">MKTTYLLVPGYTNSGPEHWQSYLERKYTNVTRVVQDDWHHPCRQAWTERLNSAIAHTAGDIVLLGHSCGAVTVAQWAASCSSEKVKAAVMVAPADVDAQTALQEIQQQRPLPDGNIPLASLLICSDNDEHLSLIRAHKLASVWGSEIEVIPGAGHIHTAAGYGEWLAGEQLIESFTGRRFITKASGNLPI</sequence>
<dbReference type="Proteomes" id="UP001195624">
    <property type="component" value="Unassembled WGS sequence"/>
</dbReference>
<name>A0ABS4PDV5_9GAMM</name>
<keyword evidence="1" id="KW-0378">Hydrolase</keyword>
<dbReference type="InterPro" id="IPR010662">
    <property type="entry name" value="RBBP9/YdeN"/>
</dbReference>
<reference evidence="2" key="2">
    <citation type="submission" date="2023-07" db="EMBL/GenBank/DDBJ databases">
        <title>Genome mining of underrepresented organisms for secondary metabolites.</title>
        <authorList>
            <person name="D'Agostino P.M."/>
        </authorList>
    </citation>
    <scope>NUCLEOTIDE SEQUENCE [LARGE SCALE GENOMIC DNA]</scope>
    <source>
        <strain evidence="2">WS4403</strain>
    </source>
</reference>
<dbReference type="RefSeq" id="WP_017801734.1">
    <property type="nucleotide sequence ID" value="NZ_JAGGMQ010000001.1"/>
</dbReference>
<comment type="caution">
    <text evidence="1">The sequence shown here is derived from an EMBL/GenBank/DDBJ whole genome shotgun (WGS) entry which is preliminary data.</text>
</comment>
<dbReference type="Pfam" id="PF06821">
    <property type="entry name" value="Ser_hydrolase"/>
    <property type="match status" value="1"/>
</dbReference>
<reference evidence="1 2" key="1">
    <citation type="submission" date="2021-03" db="EMBL/GenBank/DDBJ databases">
        <authorList>
            <person name="D'Agostino P."/>
            <person name="Huntemann M."/>
            <person name="Clum A."/>
            <person name="Spunde A."/>
            <person name="Palaniappan K."/>
            <person name="Ritter S."/>
            <person name="Mikhailova N."/>
            <person name="Chen I.-M."/>
            <person name="Stamatis D."/>
            <person name="Reddy T."/>
            <person name="O'Malley R."/>
            <person name="Daum C."/>
            <person name="Shapiro N."/>
            <person name="Ivanova N."/>
            <person name="Kyrpides N."/>
            <person name="Woyke T."/>
        </authorList>
    </citation>
    <scope>NUCLEOTIDE SEQUENCE [LARGE SCALE GENOMIC DNA]</scope>
    <source>
        <strain evidence="1 2">WS4403</strain>
    </source>
</reference>
<keyword evidence="2" id="KW-1185">Reference proteome</keyword>